<dbReference type="OrthoDB" id="5957391at2759"/>
<evidence type="ECO:0000256" key="5">
    <source>
        <dbReference type="ARBA" id="ARBA00022801"/>
    </source>
</evidence>
<evidence type="ECO:0000256" key="8">
    <source>
        <dbReference type="RuleBase" id="RU366003"/>
    </source>
</evidence>
<dbReference type="PANTHER" id="PTHR21039:SF0">
    <property type="entry name" value="HISTIDINOL-PHOSPHATASE"/>
    <property type="match status" value="1"/>
</dbReference>
<keyword evidence="4 8" id="KW-0028">Amino-acid biosynthesis</keyword>
<evidence type="ECO:0000256" key="6">
    <source>
        <dbReference type="ARBA" id="ARBA00023102"/>
    </source>
</evidence>
<dbReference type="InterPro" id="IPR004013">
    <property type="entry name" value="PHP_dom"/>
</dbReference>
<dbReference type="Proteomes" id="UP000266188">
    <property type="component" value="Unassembled WGS sequence"/>
</dbReference>
<sequence>MPFSHHSHSGQFCPGHAKNSLEEVIQTAIAKNMKVFCLSEHMPRERVDFYPEEVEAGNTEEELVINESAFFKEAVRLREKYASQIQIIIGFECDWIRPSSLSLIKESLSRQPFEFFIGSVHHTHTIPIDYDRTMYEQARAKAGGTDESLFSDYFDSQFDMLTQLKPPVVGHFDLIRLKSDHPNATFTQYPEVWSKILRNLKFIAEYGGLLELNSAALRKGMTEPYPKGEICKEFLQMGGRFCLSDDSHGVDQVGLNFGRTLDFVVDVGIPKLYFLELVDGEGKEADSAVDGRFPRTRINWITVEETRRMHI</sequence>
<protein>
    <recommendedName>
        <fullName evidence="3 8">Histidinol-phosphatase</fullName>
        <shortName evidence="8">HolPase</shortName>
        <ecNumber evidence="3 8">3.1.3.15</ecNumber>
    </recommendedName>
</protein>
<dbReference type="GO" id="GO:0000105">
    <property type="term" value="P:L-histidine biosynthetic process"/>
    <property type="evidence" value="ECO:0007669"/>
    <property type="project" value="UniProtKB-UniRule"/>
</dbReference>
<comment type="catalytic activity">
    <reaction evidence="7 8">
        <text>L-histidinol phosphate + H2O = L-histidinol + phosphate</text>
        <dbReference type="Rhea" id="RHEA:14465"/>
        <dbReference type="ChEBI" id="CHEBI:15377"/>
        <dbReference type="ChEBI" id="CHEBI:43474"/>
        <dbReference type="ChEBI" id="CHEBI:57699"/>
        <dbReference type="ChEBI" id="CHEBI:57980"/>
        <dbReference type="EC" id="3.1.3.15"/>
    </reaction>
</comment>
<proteinExistence type="inferred from homology"/>
<evidence type="ECO:0000313" key="10">
    <source>
        <dbReference type="EMBL" id="RJE27365.1"/>
    </source>
</evidence>
<dbReference type="CDD" id="cd12110">
    <property type="entry name" value="PHP_HisPPase_Hisj_like"/>
    <property type="match status" value="1"/>
</dbReference>
<evidence type="ECO:0000256" key="1">
    <source>
        <dbReference type="ARBA" id="ARBA00004970"/>
    </source>
</evidence>
<reference evidence="11" key="1">
    <citation type="submission" date="2017-02" db="EMBL/GenBank/DDBJ databases">
        <authorList>
            <person name="Tafer H."/>
            <person name="Lopandic K."/>
        </authorList>
    </citation>
    <scope>NUCLEOTIDE SEQUENCE [LARGE SCALE GENOMIC DNA]</scope>
    <source>
        <strain evidence="11">CBS 366.77</strain>
    </source>
</reference>
<dbReference type="GO" id="GO:0005737">
    <property type="term" value="C:cytoplasm"/>
    <property type="evidence" value="ECO:0007669"/>
    <property type="project" value="TreeGrafter"/>
</dbReference>
<comment type="similarity">
    <text evidence="2 8">Belongs to the PHP hydrolase family. HisK subfamily.</text>
</comment>
<dbReference type="NCBIfam" id="TIGR01856">
    <property type="entry name" value="hisJ_fam"/>
    <property type="match status" value="1"/>
</dbReference>
<keyword evidence="11" id="KW-1185">Reference proteome</keyword>
<comment type="caution">
    <text evidence="10">The sequence shown here is derived from an EMBL/GenBank/DDBJ whole genome shotgun (WGS) entry which is preliminary data.</text>
</comment>
<dbReference type="InterPro" id="IPR010140">
    <property type="entry name" value="Histidinol_P_phosphatase_HisJ"/>
</dbReference>
<dbReference type="AlphaFoldDB" id="A0A3A3ABJ6"/>
<dbReference type="PANTHER" id="PTHR21039">
    <property type="entry name" value="HISTIDINOL PHOSPHATASE-RELATED"/>
    <property type="match status" value="1"/>
</dbReference>
<evidence type="ECO:0000259" key="9">
    <source>
        <dbReference type="Pfam" id="PF02811"/>
    </source>
</evidence>
<keyword evidence="5 8" id="KW-0378">Hydrolase</keyword>
<organism evidence="10 11">
    <name type="scientific">Aspergillus sclerotialis</name>
    <dbReference type="NCBI Taxonomy" id="2070753"/>
    <lineage>
        <taxon>Eukaryota</taxon>
        <taxon>Fungi</taxon>
        <taxon>Dikarya</taxon>
        <taxon>Ascomycota</taxon>
        <taxon>Pezizomycotina</taxon>
        <taxon>Eurotiomycetes</taxon>
        <taxon>Eurotiomycetidae</taxon>
        <taxon>Eurotiales</taxon>
        <taxon>Aspergillaceae</taxon>
        <taxon>Aspergillus</taxon>
        <taxon>Aspergillus subgen. Polypaecilum</taxon>
    </lineage>
</organism>
<dbReference type="EMBL" id="MVGC01000004">
    <property type="protein sequence ID" value="RJE27365.1"/>
    <property type="molecule type" value="Genomic_DNA"/>
</dbReference>
<comment type="pathway">
    <text evidence="1 8">Amino-acid biosynthesis; L-histidine biosynthesis; L-histidine from 5-phospho-alpha-D-ribose 1-diphosphate: step 8/9.</text>
</comment>
<evidence type="ECO:0000313" key="11">
    <source>
        <dbReference type="Proteomes" id="UP000266188"/>
    </source>
</evidence>
<dbReference type="Gene3D" id="3.20.20.140">
    <property type="entry name" value="Metal-dependent hydrolases"/>
    <property type="match status" value="1"/>
</dbReference>
<dbReference type="Pfam" id="PF02811">
    <property type="entry name" value="PHP"/>
    <property type="match status" value="1"/>
</dbReference>
<dbReference type="STRING" id="2070753.A0A3A3ABJ6"/>
<name>A0A3A3ABJ6_9EURO</name>
<evidence type="ECO:0000256" key="7">
    <source>
        <dbReference type="ARBA" id="ARBA00049158"/>
    </source>
</evidence>
<evidence type="ECO:0000256" key="4">
    <source>
        <dbReference type="ARBA" id="ARBA00022605"/>
    </source>
</evidence>
<dbReference type="UniPathway" id="UPA00031">
    <property type="reaction ID" value="UER00013"/>
</dbReference>
<keyword evidence="6 8" id="KW-0368">Histidine biosynthesis</keyword>
<accession>A0A3A3ABJ6</accession>
<feature type="domain" description="PHP" evidence="9">
    <location>
        <begin position="5"/>
        <end position="215"/>
    </location>
</feature>
<dbReference type="FunFam" id="3.20.20.140:FF:000059">
    <property type="entry name" value="Histidinol-phosphatase"/>
    <property type="match status" value="1"/>
</dbReference>
<gene>
    <name evidence="10" type="ORF">PHISCL_00241</name>
</gene>
<dbReference type="EC" id="3.1.3.15" evidence="3 8"/>
<dbReference type="InterPro" id="IPR016195">
    <property type="entry name" value="Pol/histidinol_Pase-like"/>
</dbReference>
<dbReference type="SUPFAM" id="SSF89550">
    <property type="entry name" value="PHP domain-like"/>
    <property type="match status" value="1"/>
</dbReference>
<dbReference type="GO" id="GO:0004401">
    <property type="term" value="F:histidinol-phosphatase activity"/>
    <property type="evidence" value="ECO:0007669"/>
    <property type="project" value="UniProtKB-UniRule"/>
</dbReference>
<evidence type="ECO:0000256" key="2">
    <source>
        <dbReference type="ARBA" id="ARBA00009152"/>
    </source>
</evidence>
<evidence type="ECO:0000256" key="3">
    <source>
        <dbReference type="ARBA" id="ARBA00013085"/>
    </source>
</evidence>